<dbReference type="EMBL" id="JASPKY010000218">
    <property type="protein sequence ID" value="KAK9719557.1"/>
    <property type="molecule type" value="Genomic_DNA"/>
</dbReference>
<sequence length="126" mass="14231">MFTANKVIIWVVTSLPDFTMKERGSFGSWSNEAINKVVVTPNNSADFAGKVSKNILQEVVEKILFISEMKDILTKYEELYSKNPASDETITCGTIPMTTLSETKQKKWIETPGKMDMKHRGAHQET</sequence>
<dbReference type="AlphaFoldDB" id="A0AAW1KJQ0"/>
<reference evidence="2 3" key="1">
    <citation type="journal article" date="2024" name="BMC Genomics">
        <title>De novo assembly and annotation of Popillia japonica's genome with initial clues to its potential as an invasive pest.</title>
        <authorList>
            <person name="Cucini C."/>
            <person name="Boschi S."/>
            <person name="Funari R."/>
            <person name="Cardaioli E."/>
            <person name="Iannotti N."/>
            <person name="Marturano G."/>
            <person name="Paoli F."/>
            <person name="Bruttini M."/>
            <person name="Carapelli A."/>
            <person name="Frati F."/>
            <person name="Nardi F."/>
        </authorList>
    </citation>
    <scope>NUCLEOTIDE SEQUENCE [LARGE SCALE GENOMIC DNA]</scope>
    <source>
        <strain evidence="2">DMR45628</strain>
    </source>
</reference>
<accession>A0AAW1KJQ0</accession>
<evidence type="ECO:0000313" key="2">
    <source>
        <dbReference type="EMBL" id="KAK9719557.1"/>
    </source>
</evidence>
<evidence type="ECO:0000313" key="3">
    <source>
        <dbReference type="Proteomes" id="UP001458880"/>
    </source>
</evidence>
<comment type="caution">
    <text evidence="2">The sequence shown here is derived from an EMBL/GenBank/DDBJ whole genome shotgun (WGS) entry which is preliminary data.</text>
</comment>
<proteinExistence type="predicted"/>
<evidence type="ECO:0000256" key="1">
    <source>
        <dbReference type="SAM" id="MobiDB-lite"/>
    </source>
</evidence>
<keyword evidence="3" id="KW-1185">Reference proteome</keyword>
<protein>
    <submittedName>
        <fullName evidence="2">Uncharacterized protein</fullName>
    </submittedName>
</protein>
<name>A0AAW1KJQ0_POPJA</name>
<dbReference type="Proteomes" id="UP001458880">
    <property type="component" value="Unassembled WGS sequence"/>
</dbReference>
<feature type="region of interest" description="Disordered" evidence="1">
    <location>
        <begin position="106"/>
        <end position="126"/>
    </location>
</feature>
<organism evidence="2 3">
    <name type="scientific">Popillia japonica</name>
    <name type="common">Japanese beetle</name>
    <dbReference type="NCBI Taxonomy" id="7064"/>
    <lineage>
        <taxon>Eukaryota</taxon>
        <taxon>Metazoa</taxon>
        <taxon>Ecdysozoa</taxon>
        <taxon>Arthropoda</taxon>
        <taxon>Hexapoda</taxon>
        <taxon>Insecta</taxon>
        <taxon>Pterygota</taxon>
        <taxon>Neoptera</taxon>
        <taxon>Endopterygota</taxon>
        <taxon>Coleoptera</taxon>
        <taxon>Polyphaga</taxon>
        <taxon>Scarabaeiformia</taxon>
        <taxon>Scarabaeidae</taxon>
        <taxon>Rutelinae</taxon>
        <taxon>Popillia</taxon>
    </lineage>
</organism>
<gene>
    <name evidence="2" type="ORF">QE152_g22571</name>
</gene>